<reference evidence="1" key="1">
    <citation type="journal article" date="2014" name="Front. Microbiol.">
        <title>High frequency of phylogenetically diverse reductive dehalogenase-homologous genes in deep subseafloor sedimentary metagenomes.</title>
        <authorList>
            <person name="Kawai M."/>
            <person name="Futagami T."/>
            <person name="Toyoda A."/>
            <person name="Takaki Y."/>
            <person name="Nishi S."/>
            <person name="Hori S."/>
            <person name="Arai W."/>
            <person name="Tsubouchi T."/>
            <person name="Morono Y."/>
            <person name="Uchiyama I."/>
            <person name="Ito T."/>
            <person name="Fujiyama A."/>
            <person name="Inagaki F."/>
            <person name="Takami H."/>
        </authorList>
    </citation>
    <scope>NUCLEOTIDE SEQUENCE</scope>
    <source>
        <strain evidence="1">Expedition CK06-06</strain>
    </source>
</reference>
<organism evidence="1">
    <name type="scientific">marine sediment metagenome</name>
    <dbReference type="NCBI Taxonomy" id="412755"/>
    <lineage>
        <taxon>unclassified sequences</taxon>
        <taxon>metagenomes</taxon>
        <taxon>ecological metagenomes</taxon>
    </lineage>
</organism>
<evidence type="ECO:0000313" key="1">
    <source>
        <dbReference type="EMBL" id="GAF98500.1"/>
    </source>
</evidence>
<dbReference type="EMBL" id="BARS01010919">
    <property type="protein sequence ID" value="GAF98500.1"/>
    <property type="molecule type" value="Genomic_DNA"/>
</dbReference>
<sequence>MALDTNSMQKHYDNLLQVPYVLAHAQALFLEVHNGISYELPRTMIRDTATSIGMKDSYTLLC</sequence>
<proteinExistence type="predicted"/>
<protein>
    <submittedName>
        <fullName evidence="1">Uncharacterized protein</fullName>
    </submittedName>
</protein>
<accession>X0VD87</accession>
<dbReference type="AlphaFoldDB" id="X0VD87"/>
<gene>
    <name evidence="1" type="ORF">S01H1_20063</name>
</gene>
<comment type="caution">
    <text evidence="1">The sequence shown here is derived from an EMBL/GenBank/DDBJ whole genome shotgun (WGS) entry which is preliminary data.</text>
</comment>
<name>X0VD87_9ZZZZ</name>
<feature type="non-terminal residue" evidence="1">
    <location>
        <position position="62"/>
    </location>
</feature>